<dbReference type="AlphaFoldDB" id="A0A2L2TE00"/>
<organism evidence="2 3">
    <name type="scientific">Fusarium venenatum</name>
    <dbReference type="NCBI Taxonomy" id="56646"/>
    <lineage>
        <taxon>Eukaryota</taxon>
        <taxon>Fungi</taxon>
        <taxon>Dikarya</taxon>
        <taxon>Ascomycota</taxon>
        <taxon>Pezizomycotina</taxon>
        <taxon>Sordariomycetes</taxon>
        <taxon>Hypocreomycetidae</taxon>
        <taxon>Hypocreales</taxon>
        <taxon>Nectriaceae</taxon>
        <taxon>Fusarium</taxon>
    </lineage>
</organism>
<dbReference type="Proteomes" id="UP000245910">
    <property type="component" value="Chromosome III"/>
</dbReference>
<feature type="compositionally biased region" description="Pro residues" evidence="1">
    <location>
        <begin position="100"/>
        <end position="111"/>
    </location>
</feature>
<proteinExistence type="predicted"/>
<evidence type="ECO:0000313" key="3">
    <source>
        <dbReference type="Proteomes" id="UP000245910"/>
    </source>
</evidence>
<name>A0A2L2TE00_9HYPO</name>
<protein>
    <submittedName>
        <fullName evidence="2">Uncharacterized protein</fullName>
    </submittedName>
</protein>
<feature type="region of interest" description="Disordered" evidence="1">
    <location>
        <begin position="99"/>
        <end position="121"/>
    </location>
</feature>
<reference evidence="3" key="1">
    <citation type="submission" date="2014-10" db="EMBL/GenBank/DDBJ databases">
        <authorList>
            <person name="King R."/>
        </authorList>
    </citation>
    <scope>NUCLEOTIDE SEQUENCE [LARGE SCALE GENOMIC DNA]</scope>
    <source>
        <strain evidence="3">A3/5</strain>
    </source>
</reference>
<sequence length="322" mass="35631">MTLISCWKSRRTSDCHNSSLRDGFIVLVVNAKLRGCLSHLLENSLPFSTLDSLSGGVLIRFGVHCPSLGQKTKYAIREVGFTSGKHDGSNVVHNAWRTAPLPPLRAPPAPRPRPRGRSRPMASCTCTLVKNDLSSVKVQTDVRELQISTAINQPIAPTNRIIKGIPCRSLQGKFNDQLPTVNRLPFYQDPAWQLRHLWRNVQKNVGPLQSHGSDFYGKVETIISCFTQPARHLMLESKFTLRDLLSLPPIIASYPTGNFKIQASLAYTPVNLKPHFGDGKTTMIPTRMTCETRVRITTLGAPPKAAATSCRLSYSIAPRLDA</sequence>
<evidence type="ECO:0000313" key="2">
    <source>
        <dbReference type="EMBL" id="CEI68199.1"/>
    </source>
</evidence>
<evidence type="ECO:0000256" key="1">
    <source>
        <dbReference type="SAM" id="MobiDB-lite"/>
    </source>
</evidence>
<accession>A0A2L2TE00</accession>
<keyword evidence="3" id="KW-1185">Reference proteome</keyword>
<dbReference type="EMBL" id="LN649231">
    <property type="protein sequence ID" value="CEI68199.1"/>
    <property type="molecule type" value="Genomic_DNA"/>
</dbReference>